<comment type="caution">
    <text evidence="3">The sequence shown here is derived from an EMBL/GenBank/DDBJ whole genome shotgun (WGS) entry which is preliminary data.</text>
</comment>
<keyword evidence="2" id="KW-0812">Transmembrane</keyword>
<accession>A0ABD2IAV8</accession>
<protein>
    <submittedName>
        <fullName evidence="3">Uncharacterized protein</fullName>
    </submittedName>
</protein>
<dbReference type="EMBL" id="JBICBT010001296">
    <property type="protein sequence ID" value="KAL3074591.1"/>
    <property type="molecule type" value="Genomic_DNA"/>
</dbReference>
<proteinExistence type="predicted"/>
<keyword evidence="2" id="KW-0472">Membrane</keyword>
<feature type="transmembrane region" description="Helical" evidence="2">
    <location>
        <begin position="212"/>
        <end position="231"/>
    </location>
</feature>
<organism evidence="3 4">
    <name type="scientific">Heterodera trifolii</name>
    <dbReference type="NCBI Taxonomy" id="157864"/>
    <lineage>
        <taxon>Eukaryota</taxon>
        <taxon>Metazoa</taxon>
        <taxon>Ecdysozoa</taxon>
        <taxon>Nematoda</taxon>
        <taxon>Chromadorea</taxon>
        <taxon>Rhabditida</taxon>
        <taxon>Tylenchina</taxon>
        <taxon>Tylenchomorpha</taxon>
        <taxon>Tylenchoidea</taxon>
        <taxon>Heteroderidae</taxon>
        <taxon>Heteroderinae</taxon>
        <taxon>Heterodera</taxon>
    </lineage>
</organism>
<evidence type="ECO:0000313" key="4">
    <source>
        <dbReference type="Proteomes" id="UP001620626"/>
    </source>
</evidence>
<dbReference type="Proteomes" id="UP001620626">
    <property type="component" value="Unassembled WGS sequence"/>
</dbReference>
<evidence type="ECO:0000256" key="2">
    <source>
        <dbReference type="SAM" id="Phobius"/>
    </source>
</evidence>
<evidence type="ECO:0000313" key="3">
    <source>
        <dbReference type="EMBL" id="KAL3074591.1"/>
    </source>
</evidence>
<feature type="compositionally biased region" description="Basic residues" evidence="1">
    <location>
        <begin position="146"/>
        <end position="156"/>
    </location>
</feature>
<sequence>MENLSSEMVKQFVDEMNENEQLINAVFTSKKKVRKEIISALKKKLNGADKQKAQLEIDEKYRNLVCITEHDPAMGQILQNLHTLRTIKNGEKILKNYLIQYLRFAIQFLAKRQQISVSEIIPVAEKQIDKKRILAELVKLSMEKKREKKEKRKTKNGQKSSENYEQKVREKERKVRMMRLLMAATENGDGNLDGANLKFAKNKRRRRKKRDTILLVIILIVLFIVSGIINYRHQLIDLASVGCPCFPPLQRWATASAASRNRNNGQEAIAPAVMLWPENSAEEISQAFLALPEQQVHGANEGAENLIECAVCLSEIESGEMTRQLPACETIDETVQNIVEAPDNAINILSMPNVIETSDTENAINDHSMPNIVETSENENAIIEHLMPNVIETSDTENAINDHSMPNIVETSENENAIIEHLMPNVIETSDTENAINDLFDAKYCRNFGK</sequence>
<evidence type="ECO:0000256" key="1">
    <source>
        <dbReference type="SAM" id="MobiDB-lite"/>
    </source>
</evidence>
<keyword evidence="4" id="KW-1185">Reference proteome</keyword>
<reference evidence="3 4" key="1">
    <citation type="submission" date="2024-10" db="EMBL/GenBank/DDBJ databases">
        <authorList>
            <person name="Kim D."/>
        </authorList>
    </citation>
    <scope>NUCLEOTIDE SEQUENCE [LARGE SCALE GENOMIC DNA]</scope>
    <source>
        <strain evidence="3">BH-2024</strain>
    </source>
</reference>
<keyword evidence="2" id="KW-1133">Transmembrane helix</keyword>
<feature type="region of interest" description="Disordered" evidence="1">
    <location>
        <begin position="145"/>
        <end position="170"/>
    </location>
</feature>
<gene>
    <name evidence="3" type="ORF">niasHT_034928</name>
</gene>
<name>A0ABD2IAV8_9BILA</name>
<dbReference type="AlphaFoldDB" id="A0ABD2IAV8"/>